<dbReference type="Proteomes" id="UP000011513">
    <property type="component" value="Unassembled WGS sequence"/>
</dbReference>
<evidence type="ECO:0000313" key="2">
    <source>
        <dbReference type="Proteomes" id="UP000011513"/>
    </source>
</evidence>
<dbReference type="SUPFAM" id="SSF49723">
    <property type="entry name" value="Lipase/lipooxygenase domain (PLAT/LH2 domain)"/>
    <property type="match status" value="1"/>
</dbReference>
<keyword evidence="2" id="KW-1185">Reference proteome</keyword>
<dbReference type="RefSeq" id="WP_008389493.1">
    <property type="nucleotide sequence ID" value="NZ_AOIV01000042.1"/>
</dbReference>
<evidence type="ECO:0000313" key="1">
    <source>
        <dbReference type="EMBL" id="ELZ26707.1"/>
    </source>
</evidence>
<sequence>MPPIETLRLYVKTGDVGFPVGADTDGHVYLGVCGREFRINTPEDDFELGAGDTIRFGKDDNVENGWLNDPRQPQLFVEQADQFPVYLRYDPHPRDDDWVLEHAYVTFNDDSFPMYETLLRGTLQMGHRSTLFVHLVKHEDTPASSSKDLMRRVARFIRSTDR</sequence>
<gene>
    <name evidence="1" type="ORF">C474_18740</name>
</gene>
<proteinExistence type="predicted"/>
<dbReference type="EMBL" id="AOIV01000042">
    <property type="protein sequence ID" value="ELZ26707.1"/>
    <property type="molecule type" value="Genomic_DNA"/>
</dbReference>
<dbReference type="InParanoid" id="M0CW88"/>
<comment type="caution">
    <text evidence="1">The sequence shown here is derived from an EMBL/GenBank/DDBJ whole genome shotgun (WGS) entry which is preliminary data.</text>
</comment>
<dbReference type="AlphaFoldDB" id="M0CW88"/>
<protein>
    <submittedName>
        <fullName evidence="1">Uncharacterized protein</fullName>
    </submittedName>
</protein>
<name>M0CW88_HALPD</name>
<accession>M0CW88</accession>
<dbReference type="InterPro" id="IPR036392">
    <property type="entry name" value="PLAT/LH2_dom_sf"/>
</dbReference>
<organism evidence="1 2">
    <name type="scientific">Halogeometricum pallidum JCM 14848</name>
    <dbReference type="NCBI Taxonomy" id="1227487"/>
    <lineage>
        <taxon>Archaea</taxon>
        <taxon>Methanobacteriati</taxon>
        <taxon>Methanobacteriota</taxon>
        <taxon>Stenosarchaea group</taxon>
        <taxon>Halobacteria</taxon>
        <taxon>Halobacteriales</taxon>
        <taxon>Haloferacaceae</taxon>
        <taxon>Halogeometricum</taxon>
    </lineage>
</organism>
<reference evidence="1 2" key="1">
    <citation type="journal article" date="2014" name="PLoS Genet.">
        <title>Phylogenetically driven sequencing of extremely halophilic archaea reveals strategies for static and dynamic osmo-response.</title>
        <authorList>
            <person name="Becker E.A."/>
            <person name="Seitzer P.M."/>
            <person name="Tritt A."/>
            <person name="Larsen D."/>
            <person name="Krusor M."/>
            <person name="Yao A.I."/>
            <person name="Wu D."/>
            <person name="Madern D."/>
            <person name="Eisen J.A."/>
            <person name="Darling A.E."/>
            <person name="Facciotti M.T."/>
        </authorList>
    </citation>
    <scope>NUCLEOTIDE SEQUENCE [LARGE SCALE GENOMIC DNA]</scope>
    <source>
        <strain evidence="1 2">JCM 14848</strain>
    </source>
</reference>